<protein>
    <recommendedName>
        <fullName evidence="2">tRNA threonylcarbamoyladenosine biosynthesis protein TsaB</fullName>
    </recommendedName>
    <alternativeName>
        <fullName evidence="3">t(6)A37 threonylcarbamoyladenosine biosynthesis protein TsaB</fullName>
    </alternativeName>
</protein>
<evidence type="ECO:0000256" key="2">
    <source>
        <dbReference type="ARBA" id="ARBA00019012"/>
    </source>
</evidence>
<dbReference type="Proteomes" id="UP000248090">
    <property type="component" value="Unassembled WGS sequence"/>
</dbReference>
<evidence type="ECO:0000313" key="5">
    <source>
        <dbReference type="EMBL" id="PXF29663.1"/>
    </source>
</evidence>
<dbReference type="InterPro" id="IPR022496">
    <property type="entry name" value="T6A_TsaB"/>
</dbReference>
<reference evidence="5 6" key="1">
    <citation type="submission" date="2015-03" db="EMBL/GenBank/DDBJ databases">
        <authorList>
            <person name="Krishnan R."/>
            <person name="Midha S."/>
            <person name="Patil P.B."/>
            <person name="Rameshkumar N."/>
        </authorList>
    </citation>
    <scope>NUCLEOTIDE SEQUENCE [LARGE SCALE GENOMIC DNA]</scope>
    <source>
        <strain evidence="5 6">L1E11</strain>
    </source>
</reference>
<dbReference type="Gene3D" id="3.30.420.40">
    <property type="match status" value="2"/>
</dbReference>
<accession>A0ABX5LVY9</accession>
<evidence type="ECO:0000259" key="4">
    <source>
        <dbReference type="Pfam" id="PF00814"/>
    </source>
</evidence>
<dbReference type="EMBL" id="LAPT01000103">
    <property type="protein sequence ID" value="PXF29663.1"/>
    <property type="molecule type" value="Genomic_DNA"/>
</dbReference>
<evidence type="ECO:0000256" key="3">
    <source>
        <dbReference type="ARBA" id="ARBA00032446"/>
    </source>
</evidence>
<comment type="caution">
    <text evidence="5">The sequence shown here is derived from an EMBL/GenBank/DDBJ whole genome shotgun (WGS) entry which is preliminary data.</text>
</comment>
<keyword evidence="6" id="KW-1185">Reference proteome</keyword>
<dbReference type="SUPFAM" id="SSF53067">
    <property type="entry name" value="Actin-like ATPase domain"/>
    <property type="match status" value="2"/>
</dbReference>
<dbReference type="InterPro" id="IPR000905">
    <property type="entry name" value="Gcp-like_dom"/>
</dbReference>
<comment type="similarity">
    <text evidence="1">Belongs to the KAE1 / TsaD family. TsaB subfamily.</text>
</comment>
<evidence type="ECO:0000256" key="1">
    <source>
        <dbReference type="ARBA" id="ARBA00010493"/>
    </source>
</evidence>
<dbReference type="CDD" id="cd24032">
    <property type="entry name" value="ASKHA_NBD_TsaB"/>
    <property type="match status" value="1"/>
</dbReference>
<organism evidence="5 6">
    <name type="scientific">Pokkaliibacter plantistimulans</name>
    <dbReference type="NCBI Taxonomy" id="1635171"/>
    <lineage>
        <taxon>Bacteria</taxon>
        <taxon>Pseudomonadati</taxon>
        <taxon>Pseudomonadota</taxon>
        <taxon>Gammaproteobacteria</taxon>
        <taxon>Oceanospirillales</taxon>
        <taxon>Balneatrichaceae</taxon>
        <taxon>Pokkaliibacter</taxon>
    </lineage>
</organism>
<dbReference type="InterPro" id="IPR043129">
    <property type="entry name" value="ATPase_NBD"/>
</dbReference>
<sequence length="223" mass="23913">MSYILALDATTEACSVALLTGEQVIEDFQVIPRLHAQRLLPMIEALLAQAGVSLAQLDALAYGRGPGAFTGIRIAAGVAQGLAYAVDRPLYPVSTLAAMAQGAWRETGQQAILASLDARMDEVYWSAYRIEQGLAVLQGDEQVLPPENVVSPSGEWLGWGSGWRYASRFSGAVQTHSHHVEVFPHAQDVARLAMPLLAAGVVIRAEEALPVYIRDQVTHKAAG</sequence>
<dbReference type="PANTHER" id="PTHR11735:SF11">
    <property type="entry name" value="TRNA THREONYLCARBAMOYLADENOSINE BIOSYNTHESIS PROTEIN TSAB"/>
    <property type="match status" value="1"/>
</dbReference>
<gene>
    <name evidence="5" type="ORF">WH50_19485</name>
</gene>
<feature type="domain" description="Gcp-like" evidence="4">
    <location>
        <begin position="33"/>
        <end position="144"/>
    </location>
</feature>
<name>A0ABX5LVY9_9GAMM</name>
<dbReference type="RefSeq" id="WP_110188986.1">
    <property type="nucleotide sequence ID" value="NZ_CP177354.1"/>
</dbReference>
<proteinExistence type="inferred from homology"/>
<dbReference type="Pfam" id="PF00814">
    <property type="entry name" value="TsaD"/>
    <property type="match status" value="1"/>
</dbReference>
<dbReference type="NCBIfam" id="TIGR03725">
    <property type="entry name" value="T6A_YeaZ"/>
    <property type="match status" value="1"/>
</dbReference>
<evidence type="ECO:0000313" key="6">
    <source>
        <dbReference type="Proteomes" id="UP000248090"/>
    </source>
</evidence>
<dbReference type="PANTHER" id="PTHR11735">
    <property type="entry name" value="TRNA N6-ADENOSINE THREONYLCARBAMOYLTRANSFERASE"/>
    <property type="match status" value="1"/>
</dbReference>